<protein>
    <recommendedName>
        <fullName evidence="3">Calcineurin-like phosphoesterase domain-containing protein</fullName>
    </recommendedName>
</protein>
<dbReference type="EMBL" id="JAERSG010000001">
    <property type="protein sequence ID" value="MBL0746014.1"/>
    <property type="molecule type" value="Genomic_DNA"/>
</dbReference>
<dbReference type="InterPro" id="IPR029052">
    <property type="entry name" value="Metallo-depent_PP-like"/>
</dbReference>
<dbReference type="Gene3D" id="3.60.21.10">
    <property type="match status" value="1"/>
</dbReference>
<name>A0ABS1L2Z0_9ACTN</name>
<dbReference type="RefSeq" id="WP_201932060.1">
    <property type="nucleotide sequence ID" value="NZ_JAERSG010000001.1"/>
</dbReference>
<proteinExistence type="predicted"/>
<evidence type="ECO:0008006" key="3">
    <source>
        <dbReference type="Google" id="ProtNLM"/>
    </source>
</evidence>
<dbReference type="SUPFAM" id="SSF56300">
    <property type="entry name" value="Metallo-dependent phosphatases"/>
    <property type="match status" value="1"/>
</dbReference>
<reference evidence="1 2" key="1">
    <citation type="submission" date="2021-01" db="EMBL/GenBank/DDBJ databases">
        <title>Genome seq and assembly of Nocardiodes sp. G10.</title>
        <authorList>
            <person name="Chhetri G."/>
        </authorList>
    </citation>
    <scope>NUCLEOTIDE SEQUENCE [LARGE SCALE GENOMIC DNA]</scope>
    <source>
        <strain evidence="1 2">G10</strain>
    </source>
</reference>
<accession>A0ABS1L2Z0</accession>
<sequence>MIVGLVGDLEGEVRAAVESVRSLGERGVVVAYQLGDLRFGMGPDPDAYLGAIEETCAEYGLRLSCITGNHEHWGRLDELWSAPAGQDADGRPAPLALSAHVTMLPRGHRWELGGRSFTALGSAPSINRHLLTEGVDWWPTEALLDEHVDAVVAGGHADVMLTHDSPASPYCVPPVEEILRRNVRDNPMGWPADSLAYADEGLARLTRAVLGVVPRLLAHGHFHVAGEDRVRLPGADHDTTVWALAARGHAGTVRLLDLDTLTDPDR</sequence>
<evidence type="ECO:0000313" key="1">
    <source>
        <dbReference type="EMBL" id="MBL0746014.1"/>
    </source>
</evidence>
<evidence type="ECO:0000313" key="2">
    <source>
        <dbReference type="Proteomes" id="UP000636918"/>
    </source>
</evidence>
<gene>
    <name evidence="1" type="ORF">JI751_00180</name>
</gene>
<organism evidence="1 2">
    <name type="scientific">Nocardioides baculatus</name>
    <dbReference type="NCBI Taxonomy" id="2801337"/>
    <lineage>
        <taxon>Bacteria</taxon>
        <taxon>Bacillati</taxon>
        <taxon>Actinomycetota</taxon>
        <taxon>Actinomycetes</taxon>
        <taxon>Propionibacteriales</taxon>
        <taxon>Nocardioidaceae</taxon>
        <taxon>Nocardioides</taxon>
    </lineage>
</organism>
<comment type="caution">
    <text evidence="1">The sequence shown here is derived from an EMBL/GenBank/DDBJ whole genome shotgun (WGS) entry which is preliminary data.</text>
</comment>
<dbReference type="Proteomes" id="UP000636918">
    <property type="component" value="Unassembled WGS sequence"/>
</dbReference>
<keyword evidence="2" id="KW-1185">Reference proteome</keyword>